<gene>
    <name evidence="2" type="ORF">FPSE_04584</name>
</gene>
<evidence type="ECO:0000313" key="2">
    <source>
        <dbReference type="EMBL" id="EKJ75266.1"/>
    </source>
</evidence>
<reference evidence="2 3" key="1">
    <citation type="journal article" date="2012" name="PLoS Pathog.">
        <title>Comparative pathogenomics reveals horizontally acquired novel virulence genes in fungi infecting cereal hosts.</title>
        <authorList>
            <person name="Gardiner D.M."/>
            <person name="McDonald M.C."/>
            <person name="Covarelli L."/>
            <person name="Solomon P.S."/>
            <person name="Rusu A.G."/>
            <person name="Marshall M."/>
            <person name="Kazan K."/>
            <person name="Chakraborty S."/>
            <person name="McDonald B.A."/>
            <person name="Manners J.M."/>
        </authorList>
    </citation>
    <scope>NUCLEOTIDE SEQUENCE [LARGE SCALE GENOMIC DNA]</scope>
    <source>
        <strain evidence="2 3">CS3096</strain>
    </source>
</reference>
<evidence type="ECO:0000256" key="1">
    <source>
        <dbReference type="SAM" id="MobiDB-lite"/>
    </source>
</evidence>
<dbReference type="HOGENOM" id="CLU_109450_0_0_1"/>
<name>K3US95_FUSPC</name>
<dbReference type="AlphaFoldDB" id="K3US95"/>
<dbReference type="RefSeq" id="XP_009255977.1">
    <property type="nucleotide sequence ID" value="XM_009257702.1"/>
</dbReference>
<dbReference type="OrthoDB" id="4991875at2759"/>
<evidence type="ECO:0000313" key="3">
    <source>
        <dbReference type="Proteomes" id="UP000007978"/>
    </source>
</evidence>
<sequence length="202" mass="20527">MSTTRFSTSLPLPGYGSQSLVAEVLGADATATTYVLNCPPGTDGNDCGTYNNTVTVGPWGSKTIPAGAATTGNLDIFITMPSDDEDDWKMSVHCKMSHTVAKACTTINLGGNDDGSPTATVTASDELEMFDLTYAPVVITAGLDILNAKHTGVPEASATTTKGSEGGAATATPTTTSGASTRFTRVFGAMSVAGIAASVLLF</sequence>
<proteinExistence type="predicted"/>
<dbReference type="PANTHER" id="PTHR40640">
    <property type="entry name" value="ANCHORED GLYCOPROTEIN, PUTATIVE (AFU_ORTHOLOGUE AFUA_8G04860)-RELATED"/>
    <property type="match status" value="1"/>
</dbReference>
<protein>
    <submittedName>
        <fullName evidence="2">Uncharacterized protein</fullName>
    </submittedName>
</protein>
<feature type="region of interest" description="Disordered" evidence="1">
    <location>
        <begin position="155"/>
        <end position="177"/>
    </location>
</feature>
<comment type="caution">
    <text evidence="2">The sequence shown here is derived from an EMBL/GenBank/DDBJ whole genome shotgun (WGS) entry which is preliminary data.</text>
</comment>
<organism evidence="2 3">
    <name type="scientific">Fusarium pseudograminearum (strain CS3096)</name>
    <name type="common">Wheat and barley crown-rot fungus</name>
    <dbReference type="NCBI Taxonomy" id="1028729"/>
    <lineage>
        <taxon>Eukaryota</taxon>
        <taxon>Fungi</taxon>
        <taxon>Dikarya</taxon>
        <taxon>Ascomycota</taxon>
        <taxon>Pezizomycotina</taxon>
        <taxon>Sordariomycetes</taxon>
        <taxon>Hypocreomycetidae</taxon>
        <taxon>Hypocreales</taxon>
        <taxon>Nectriaceae</taxon>
        <taxon>Fusarium</taxon>
    </lineage>
</organism>
<feature type="compositionally biased region" description="Low complexity" evidence="1">
    <location>
        <begin position="167"/>
        <end position="177"/>
    </location>
</feature>
<dbReference type="eggNOG" id="ENOG502RB03">
    <property type="taxonomic scope" value="Eukaryota"/>
</dbReference>
<accession>K3US95</accession>
<dbReference type="GeneID" id="20363202"/>
<dbReference type="Proteomes" id="UP000007978">
    <property type="component" value="Chromosome 2"/>
</dbReference>
<dbReference type="KEGG" id="fpu:FPSE_04584"/>
<keyword evidence="3" id="KW-1185">Reference proteome</keyword>
<dbReference type="EMBL" id="AFNW01000093">
    <property type="protein sequence ID" value="EKJ75266.1"/>
    <property type="molecule type" value="Genomic_DNA"/>
</dbReference>
<dbReference type="PANTHER" id="PTHR40640:SF1">
    <property type="entry name" value="ANCHORED GLYCOPROTEIN, PUTATIVE (AFU_ORTHOLOGUE AFUA_8G04860)-RELATED"/>
    <property type="match status" value="1"/>
</dbReference>